<dbReference type="InterPro" id="IPR037401">
    <property type="entry name" value="SnoaL-like"/>
</dbReference>
<dbReference type="SUPFAM" id="SSF54427">
    <property type="entry name" value="NTF2-like"/>
    <property type="match status" value="1"/>
</dbReference>
<dbReference type="RefSeq" id="WP_268758331.1">
    <property type="nucleotide sequence ID" value="NZ_CP113836.1"/>
</dbReference>
<sequence length="121" mass="12817">MSELNAVAEQYIAVWNETDADARKAAIGKLMTPEITYVDPMAVAEGADAFDATVAAVQGQFPGFTFRLAGSPDGHHDQVRFTWELGPADGEAMVVGFDVAVLAADGRVNAVYGFLDKVPAL</sequence>
<dbReference type="Proteomes" id="UP001163203">
    <property type="component" value="Chromosome"/>
</dbReference>
<dbReference type="EMBL" id="CP113836">
    <property type="protein sequence ID" value="WAL68237.1"/>
    <property type="molecule type" value="Genomic_DNA"/>
</dbReference>
<organism evidence="2 3">
    <name type="scientific">Amycolatopsis cynarae</name>
    <dbReference type="NCBI Taxonomy" id="2995223"/>
    <lineage>
        <taxon>Bacteria</taxon>
        <taxon>Bacillati</taxon>
        <taxon>Actinomycetota</taxon>
        <taxon>Actinomycetes</taxon>
        <taxon>Pseudonocardiales</taxon>
        <taxon>Pseudonocardiaceae</taxon>
        <taxon>Amycolatopsis</taxon>
    </lineage>
</organism>
<evidence type="ECO:0000313" key="3">
    <source>
        <dbReference type="Proteomes" id="UP001163203"/>
    </source>
</evidence>
<keyword evidence="3" id="KW-1185">Reference proteome</keyword>
<evidence type="ECO:0000259" key="1">
    <source>
        <dbReference type="Pfam" id="PF12680"/>
    </source>
</evidence>
<name>A0ABY7B7C5_9PSEU</name>
<protein>
    <submittedName>
        <fullName evidence="2">Nuclear transport factor 2 family protein</fullName>
    </submittedName>
</protein>
<gene>
    <name evidence="2" type="ORF">ORV05_10875</name>
</gene>
<feature type="domain" description="SnoaL-like" evidence="1">
    <location>
        <begin position="8"/>
        <end position="108"/>
    </location>
</feature>
<evidence type="ECO:0000313" key="2">
    <source>
        <dbReference type="EMBL" id="WAL68237.1"/>
    </source>
</evidence>
<proteinExistence type="predicted"/>
<dbReference type="Pfam" id="PF12680">
    <property type="entry name" value="SnoaL_2"/>
    <property type="match status" value="1"/>
</dbReference>
<dbReference type="InterPro" id="IPR032710">
    <property type="entry name" value="NTF2-like_dom_sf"/>
</dbReference>
<accession>A0ABY7B7C5</accession>
<reference evidence="2" key="1">
    <citation type="submission" date="2022-11" db="EMBL/GenBank/DDBJ databases">
        <authorList>
            <person name="Mo P."/>
        </authorList>
    </citation>
    <scope>NUCLEOTIDE SEQUENCE</scope>
    <source>
        <strain evidence="2">HUAS 11-8</strain>
    </source>
</reference>
<dbReference type="Gene3D" id="3.10.450.50">
    <property type="match status" value="1"/>
</dbReference>